<dbReference type="InterPro" id="IPR000595">
    <property type="entry name" value="cNMP-bd_dom"/>
</dbReference>
<dbReference type="SMART" id="SM00100">
    <property type="entry name" value="cNMP"/>
    <property type="match status" value="1"/>
</dbReference>
<dbReference type="CDD" id="cd00038">
    <property type="entry name" value="CAP_ED"/>
    <property type="match status" value="1"/>
</dbReference>
<dbReference type="PROSITE" id="PS50042">
    <property type="entry name" value="CNMP_BINDING_3"/>
    <property type="match status" value="1"/>
</dbReference>
<dbReference type="RefSeq" id="WP_171597389.1">
    <property type="nucleotide sequence ID" value="NZ_RZNH01000053.1"/>
</dbReference>
<dbReference type="InterPro" id="IPR018490">
    <property type="entry name" value="cNMP-bd_dom_sf"/>
</dbReference>
<sequence length="194" mass="22957">MENDNNVIRFFRRNFTSQLSKEDEKRIFTYFKRHKFEKKQLVFMSGDINTDHFFIENGLMRLFLIDKTGKEFNLLFANENQIIGDLITPEPTDFNLEAVEKTTAYSISERNFQELIQSLSLTHQSNPQNSLRRSYIKIQKRLVSILANTAEENYLEFRKTYPELIQRLPQYHIASYLGVSAEFLSKIIARTVKK</sequence>
<evidence type="ECO:0000313" key="2">
    <source>
        <dbReference type="EMBL" id="NOU62129.1"/>
    </source>
</evidence>
<proteinExistence type="predicted"/>
<gene>
    <name evidence="2" type="ORF">ELS83_20210</name>
</gene>
<organism evidence="2 3">
    <name type="scientific">Marinifilum caeruleilacunae</name>
    <dbReference type="NCBI Taxonomy" id="2499076"/>
    <lineage>
        <taxon>Bacteria</taxon>
        <taxon>Pseudomonadati</taxon>
        <taxon>Bacteroidota</taxon>
        <taxon>Bacteroidia</taxon>
        <taxon>Marinilabiliales</taxon>
        <taxon>Marinifilaceae</taxon>
    </lineage>
</organism>
<accession>A0ABX1X143</accession>
<dbReference type="Pfam" id="PF00027">
    <property type="entry name" value="cNMP_binding"/>
    <property type="match status" value="1"/>
</dbReference>
<evidence type="ECO:0000259" key="1">
    <source>
        <dbReference type="PROSITE" id="PS50042"/>
    </source>
</evidence>
<protein>
    <submittedName>
        <fullName evidence="2">Crp/Fnr family transcriptional regulator</fullName>
    </submittedName>
</protein>
<dbReference type="Proteomes" id="UP000732105">
    <property type="component" value="Unassembled WGS sequence"/>
</dbReference>
<comment type="caution">
    <text evidence="2">The sequence shown here is derived from an EMBL/GenBank/DDBJ whole genome shotgun (WGS) entry which is preliminary data.</text>
</comment>
<dbReference type="SUPFAM" id="SSF51206">
    <property type="entry name" value="cAMP-binding domain-like"/>
    <property type="match status" value="1"/>
</dbReference>
<reference evidence="2 3" key="1">
    <citation type="submission" date="2018-12" db="EMBL/GenBank/DDBJ databases">
        <title>Marinifilum JC070 sp. nov., a marine bacterium isolated from Yongle Blue Hole in the South China Sea.</title>
        <authorList>
            <person name="Fu T."/>
        </authorList>
    </citation>
    <scope>NUCLEOTIDE SEQUENCE [LARGE SCALE GENOMIC DNA]</scope>
    <source>
        <strain evidence="2 3">JC070</strain>
    </source>
</reference>
<dbReference type="InterPro" id="IPR014710">
    <property type="entry name" value="RmlC-like_jellyroll"/>
</dbReference>
<feature type="domain" description="Cyclic nucleotide-binding" evidence="1">
    <location>
        <begin position="15"/>
        <end position="133"/>
    </location>
</feature>
<keyword evidence="3" id="KW-1185">Reference proteome</keyword>
<dbReference type="Gene3D" id="2.60.120.10">
    <property type="entry name" value="Jelly Rolls"/>
    <property type="match status" value="1"/>
</dbReference>
<name>A0ABX1X143_9BACT</name>
<evidence type="ECO:0000313" key="3">
    <source>
        <dbReference type="Proteomes" id="UP000732105"/>
    </source>
</evidence>
<dbReference type="EMBL" id="RZNH01000053">
    <property type="protein sequence ID" value="NOU62129.1"/>
    <property type="molecule type" value="Genomic_DNA"/>
</dbReference>